<sequence>MRAGPEGGRRGPEPGERDSRPAVPLRSHSRAPRFGQVGSAPRVPGSRSRSLFSDSLWVPRWEERTGARPSRGFAQDARGKQLSSALGTASALDAWQKLGLRALKPGRGHCQEVRAWPSRLIH</sequence>
<gene>
    <name evidence="1" type="ORF">MRATA1EN3_LOCUS16521</name>
</gene>
<reference evidence="1" key="1">
    <citation type="submission" date="2023-05" db="EMBL/GenBank/DDBJ databases">
        <authorList>
            <consortium name="ELIXIR-Norway"/>
        </authorList>
    </citation>
    <scope>NUCLEOTIDE SEQUENCE</scope>
</reference>
<evidence type="ECO:0000313" key="1">
    <source>
        <dbReference type="EMBL" id="CAI9705308.1"/>
    </source>
</evidence>
<dbReference type="EMBL" id="OX596112">
    <property type="protein sequence ID" value="CAI9705308.1"/>
    <property type="molecule type" value="Genomic_DNA"/>
</dbReference>
<name>A0ACB0EWZ6_RANTA</name>
<dbReference type="Proteomes" id="UP001162501">
    <property type="component" value="Chromosome 28"/>
</dbReference>
<proteinExistence type="predicted"/>
<organism evidence="1 2">
    <name type="scientific">Rangifer tarandus platyrhynchus</name>
    <name type="common">Svalbard reindeer</name>
    <dbReference type="NCBI Taxonomy" id="3082113"/>
    <lineage>
        <taxon>Eukaryota</taxon>
        <taxon>Metazoa</taxon>
        <taxon>Chordata</taxon>
        <taxon>Craniata</taxon>
        <taxon>Vertebrata</taxon>
        <taxon>Euteleostomi</taxon>
        <taxon>Mammalia</taxon>
        <taxon>Eutheria</taxon>
        <taxon>Laurasiatheria</taxon>
        <taxon>Artiodactyla</taxon>
        <taxon>Ruminantia</taxon>
        <taxon>Pecora</taxon>
        <taxon>Cervidae</taxon>
        <taxon>Odocoileinae</taxon>
        <taxon>Rangifer</taxon>
    </lineage>
</organism>
<accession>A0ACB0EWZ6</accession>
<protein>
    <submittedName>
        <fullName evidence="1">Uncharacterized protein</fullName>
    </submittedName>
</protein>
<evidence type="ECO:0000313" key="2">
    <source>
        <dbReference type="Proteomes" id="UP001162501"/>
    </source>
</evidence>